<comment type="caution">
    <text evidence="1">The sequence shown here is derived from an EMBL/GenBank/DDBJ whole genome shotgun (WGS) entry which is preliminary data.</text>
</comment>
<protein>
    <submittedName>
        <fullName evidence="1">Uncharacterized protein</fullName>
    </submittedName>
</protein>
<reference evidence="1" key="1">
    <citation type="submission" date="2022-12" db="EMBL/GenBank/DDBJ databases">
        <title>Genome Sequence of Lasiodiplodia mahajangana.</title>
        <authorList>
            <person name="Buettner E."/>
        </authorList>
    </citation>
    <scope>NUCLEOTIDE SEQUENCE</scope>
    <source>
        <strain evidence="1">VT137</strain>
    </source>
</reference>
<organism evidence="1 2">
    <name type="scientific">Lasiodiplodia mahajangana</name>
    <dbReference type="NCBI Taxonomy" id="1108764"/>
    <lineage>
        <taxon>Eukaryota</taxon>
        <taxon>Fungi</taxon>
        <taxon>Dikarya</taxon>
        <taxon>Ascomycota</taxon>
        <taxon>Pezizomycotina</taxon>
        <taxon>Dothideomycetes</taxon>
        <taxon>Dothideomycetes incertae sedis</taxon>
        <taxon>Botryosphaeriales</taxon>
        <taxon>Botryosphaeriaceae</taxon>
        <taxon>Lasiodiplodia</taxon>
    </lineage>
</organism>
<evidence type="ECO:0000313" key="1">
    <source>
        <dbReference type="EMBL" id="KAJ8126920.1"/>
    </source>
</evidence>
<name>A0ACC2JHD6_9PEZI</name>
<evidence type="ECO:0000313" key="2">
    <source>
        <dbReference type="Proteomes" id="UP001153332"/>
    </source>
</evidence>
<sequence length="1815" mass="204465">MSVGPIGRCFVGCEAWRTVIASTQSDNTANSASRQGHIKTSRTRRRETAGSTIPESPQHIPGDLFDSRNSSILPRPSVAGTDWNITEITPNSGSDDGALGPSHRSSILRSVCGRDGSRRRTLSWSSCETAPIPRLRGQLNDLVENNNASTSEEAPQISSMAAMPRPAPLDNTTSFQRTGPNTATSSSLPQTSAPSATPNRTMLSTPFATSPDQQEHKHHMPTIGTAPNQAPPPPRFHFAYVEDATDSDEAATRTDSLDSLVVETSIIRDNHHHTIRPEQSRSYYDKTLPASPPPAADCQSNNEHSDPPSDDRYDGHASSSDGTHQRFVSLSRWGSSTSQYHRSQPSLADTEPRPRYRGKIFRGRTLRPRRTDTPSPPPSSYPNYRPFPLDGPAPGYGTVPLLHYGYGPHMGLDVPPYNPSVPVLGYDPYSTPYNPYHSQYKDSYIPPRHPNYIQYQQGNPSYFTTYPNYRQSPLPPPPSTIVPEPRIKPQPSDSGAKKLASQQEPKNAFYRASAIKAAPPYKAPVSSDPSGHGISFPIPLKRPSMPENHERQKSVVFSPPYGDKISEHWKMGSSSHRPYRQSGKTCLTRIQSLEYYVDRSSQDRITILPSQLLDMSESGGIQELRWLHLQQDKLCLSYLRELIRGCQHLDEDLRSLTDSFLEVECARFEKRYSSGSHHGYYIEPGTVLRCDVGYGQELNRGAKSIFFCSVPYLQLGKLGEPNDIREEANMHIHPARTLMESLYDYELPDGRDSRQAIRRCSSPEQDNILYIPQTWYILCGSDVLISYSRLSLDEIRGDSIKARDESKRSLIAVVTDLDNYQFSVALKTTESYFSVRASIEALRSNAGGNTIRDYDLVFDSGEHLIAKNWLDIVNRDPLPSLKITLKFRSEKDKRSLALIAREASSQFAKKYIADSSASDNDDKPQSSLEQQAPATRASNSRHGGQPNPQSWSARRRRSARNYASTSYMGLPKVDTNDLNDSDNAAQYPETFDRSYAPTLVGGLVSRQDNGRRRIQDLECRGIIINDVFSVSNEPEVFSVTEKALETGTKPSVRDCSIDKWEVRSHSPDDPRDTRRDLGSQDGAIPTAGPSSPTKVKERTQEIKSAFTTESPDAHRSHQSSKQSPNHNQGRHLMVPFLQWDGGKTGKCHTAGDIIVHQVLDQVHDRLLKSSEHFKRYGRSHTSTLETLKIRENPLQSGTNNEQLDKIVAFRRKIAQEKKSQLLHSSEELIQMFIPLNFDHEATRKVWGAIYVIYQILESIFRSEPSDSGDSYLVQDYTNDSDLVHSIALTQPKVPMNGCTRCASIFQNLEDGITHLISVHFYPDSDVIPGSANENLRLWLRTPDQVQLEARIHIFLTFIEECINALQRLAEVADDLHLGSFRASETKGYPVFESLVRVFEHITSILVFACDFMVKMERTIRKDHHKALNGSKFMTQFKSSLDRIVQGAQKNLEQAKIDMILASRTESRPGVVTLASIGPEFLIATISNGLFFRKLKSTRTHPASAEDDVDVGEVYMTYANKLQLQVNQRPQKRLLPDIYALEEELDVLQRLNQWQRKFCHDFIRVLDPSSYKITTKSRFSHFRTENRYLLKILRRLEVRSNELHSLQKRTEKLRDQLQQNIEIEEESHGKAIRVFTFVTILFLPLSFVTSFFGMNTVDIRDIDQDQRLFWIVSVPTTAFVIGIAYLYGYKWENWKERLSQTHGPWFANPGTERGARIFWSTSVGGSFRRPVNKDDLEKGIQRRGTVLSSMGGLFGTWATKYLSAEQSTHGVEPQSPDRNGDRERATAKGPDFSQASTVWTSRLLSPTSPRCAPPDP</sequence>
<dbReference type="Proteomes" id="UP001153332">
    <property type="component" value="Unassembled WGS sequence"/>
</dbReference>
<keyword evidence="2" id="KW-1185">Reference proteome</keyword>
<proteinExistence type="predicted"/>
<dbReference type="EMBL" id="JAPUUL010001638">
    <property type="protein sequence ID" value="KAJ8126920.1"/>
    <property type="molecule type" value="Genomic_DNA"/>
</dbReference>
<accession>A0ACC2JHD6</accession>
<gene>
    <name evidence="1" type="ORF">O1611_g6718</name>
</gene>